<proteinExistence type="predicted"/>
<protein>
    <submittedName>
        <fullName evidence="1">Uncharacterized protein</fullName>
    </submittedName>
</protein>
<reference evidence="1" key="1">
    <citation type="submission" date="2008-06" db="EMBL/GenBank/DDBJ databases">
        <title>The biosynthetic gene cluster responsible for Lasalocid production from Streptomyces lasaliensis.</title>
        <authorList>
            <person name="Smith L."/>
            <person name="Samborskyy M."/>
            <person name="Fan Q."/>
            <person name="Spencer J.B."/>
            <person name="Leadlay P.F."/>
        </authorList>
    </citation>
    <scope>NUCLEOTIDE SEQUENCE</scope>
    <source>
        <strain evidence="1">NRRL 3382R</strain>
    </source>
</reference>
<dbReference type="RefSeq" id="WP_168218049.1">
    <property type="nucleotide sequence ID" value="NZ_SZNQ01000001.1"/>
</dbReference>
<accession>B5M9N2</accession>
<sequence>MERDTDIAMPVLDDSLQLPPAPRPKNATPMLPPELDDWLDWNLTESPYCSSRAIEFATSLIGRFWSLVTDIASFSPAVRIQQHVRPTRVRRRRQLAHLRQDEARQIPRGTTRFNHVRKLAETSSDLRIRVIWFGQQHSGARGPPHQPPALRCRITW</sequence>
<dbReference type="AlphaFoldDB" id="B5M9N2"/>
<name>B5M9N2_STRLS</name>
<dbReference type="EMBL" id="FM173265">
    <property type="protein sequence ID" value="CAQ64710.1"/>
    <property type="molecule type" value="Genomic_DNA"/>
</dbReference>
<organism evidence="1">
    <name type="scientific">Streptomyces lasalocidi</name>
    <name type="common">Streptomyces lasaliensis</name>
    <dbReference type="NCBI Taxonomy" id="324833"/>
    <lineage>
        <taxon>Bacteria</taxon>
        <taxon>Bacillati</taxon>
        <taxon>Actinomycetota</taxon>
        <taxon>Actinomycetes</taxon>
        <taxon>Kitasatosporales</taxon>
        <taxon>Streptomycetaceae</taxon>
        <taxon>Streptomyces</taxon>
    </lineage>
</organism>
<evidence type="ECO:0000313" key="1">
    <source>
        <dbReference type="EMBL" id="CAQ64710.1"/>
    </source>
</evidence>